<dbReference type="InterPro" id="IPR008928">
    <property type="entry name" value="6-hairpin_glycosidase_sf"/>
</dbReference>
<dbReference type="PANTHER" id="PTHR12145:SF36">
    <property type="entry name" value="MANNAN ENDO-1,6-ALPHA-MANNOSIDASE DCW1"/>
    <property type="match status" value="1"/>
</dbReference>
<dbReference type="EMBL" id="JAGSXJ010000003">
    <property type="protein sequence ID" value="KAH6693439.1"/>
    <property type="molecule type" value="Genomic_DNA"/>
</dbReference>
<evidence type="ECO:0000256" key="6">
    <source>
        <dbReference type="ARBA" id="ARBA00022801"/>
    </source>
</evidence>
<name>A0A9P8VKH5_9PEZI</name>
<dbReference type="OrthoDB" id="4187847at2759"/>
<dbReference type="GO" id="GO:0012505">
    <property type="term" value="C:endomembrane system"/>
    <property type="evidence" value="ECO:0007669"/>
    <property type="project" value="UniProtKB-SubCell"/>
</dbReference>
<dbReference type="InterPro" id="IPR014480">
    <property type="entry name" value="Mannan-1_6-alpha_mannosidase"/>
</dbReference>
<evidence type="ECO:0000256" key="1">
    <source>
        <dbReference type="ARBA" id="ARBA00001452"/>
    </source>
</evidence>
<evidence type="ECO:0000256" key="8">
    <source>
        <dbReference type="ARBA" id="ARBA00023180"/>
    </source>
</evidence>
<evidence type="ECO:0000256" key="11">
    <source>
        <dbReference type="SAM" id="MobiDB-lite"/>
    </source>
</evidence>
<dbReference type="PIRSF" id="PIRSF016302">
    <property type="entry name" value="Man_a_manosd"/>
    <property type="match status" value="1"/>
</dbReference>
<accession>A0A9P8VKH5</accession>
<evidence type="ECO:0000313" key="15">
    <source>
        <dbReference type="Proteomes" id="UP000770015"/>
    </source>
</evidence>
<dbReference type="GO" id="GO:0008496">
    <property type="term" value="F:mannan endo-1,6-alpha-mannosidase activity"/>
    <property type="evidence" value="ECO:0007669"/>
    <property type="project" value="UniProtKB-UniRule"/>
</dbReference>
<sequence>MMVRSFASSAGTVPMSLFLLAVALPPATAQVYKISDRNAIVTSAQTLAFDLMTYYDGNETGEIPGMLPGPPFDGLGDYYWYQAAGFWATFIDYWRVTGDDMYNDVVAQGLLHQVGENNDFAPANQTATLSNDDQCNWGVASMLAAESRFPSPAGAPEWLAVAQNVFERLAWRLDQEDGGECGGGLRWSIPPENAGYNYKPTTATGCFFNLAARLARHTGNEMYAKYADKSWDWMYNIGYIDNTTWSVYEGSHAELNCSDINRTTFSVDISSLTQGAAFMYNHTQSDAWRNRTSNLVDRFLADFVVEDNGAFFEVPCEGVVGRCTVEMLGFKGLAHRYLASSIQVAPFLRQEVLPALRASAQKAIDQCTGGVSERQCGFYWSRGRFISPDLDQTTGLSEQMNVLSAVSSLLIPAADAPAFQTSIDSTEGSGNGEEIGDDSNSDGNGEADNRTPGSGSGASFHGVNLFVVAGVLVVWGVMAWY</sequence>
<keyword evidence="9 10" id="KW-0326">Glycosidase</keyword>
<keyword evidence="15" id="KW-1185">Reference proteome</keyword>
<evidence type="ECO:0000256" key="3">
    <source>
        <dbReference type="ARBA" id="ARBA00009699"/>
    </source>
</evidence>
<keyword evidence="12" id="KW-0812">Transmembrane</keyword>
<dbReference type="AlphaFoldDB" id="A0A9P8VKH5"/>
<feature type="region of interest" description="Disordered" evidence="11">
    <location>
        <begin position="421"/>
        <end position="455"/>
    </location>
</feature>
<dbReference type="GO" id="GO:0009272">
    <property type="term" value="P:fungal-type cell wall biogenesis"/>
    <property type="evidence" value="ECO:0007669"/>
    <property type="project" value="TreeGrafter"/>
</dbReference>
<feature type="chain" id="PRO_5040308236" description="Mannan endo-1,6-alpha-mannosidase" evidence="13">
    <location>
        <begin position="30"/>
        <end position="481"/>
    </location>
</feature>
<keyword evidence="12" id="KW-1133">Transmembrane helix</keyword>
<keyword evidence="5 13" id="KW-0732">Signal</keyword>
<keyword evidence="7 12" id="KW-0472">Membrane</keyword>
<feature type="signal peptide" evidence="13">
    <location>
        <begin position="1"/>
        <end position="29"/>
    </location>
</feature>
<feature type="transmembrane region" description="Helical" evidence="12">
    <location>
        <begin position="458"/>
        <end position="480"/>
    </location>
</feature>
<dbReference type="Gene3D" id="1.50.10.20">
    <property type="match status" value="1"/>
</dbReference>
<gene>
    <name evidence="14" type="ORF">F5X68DRAFT_45099</name>
</gene>
<proteinExistence type="inferred from homology"/>
<dbReference type="Pfam" id="PF03663">
    <property type="entry name" value="Glyco_hydro_76"/>
    <property type="match status" value="1"/>
</dbReference>
<reference evidence="14" key="1">
    <citation type="journal article" date="2021" name="Nat. Commun.">
        <title>Genetic determinants of endophytism in the Arabidopsis root mycobiome.</title>
        <authorList>
            <person name="Mesny F."/>
            <person name="Miyauchi S."/>
            <person name="Thiergart T."/>
            <person name="Pickel B."/>
            <person name="Atanasova L."/>
            <person name="Karlsson M."/>
            <person name="Huettel B."/>
            <person name="Barry K.W."/>
            <person name="Haridas S."/>
            <person name="Chen C."/>
            <person name="Bauer D."/>
            <person name="Andreopoulos W."/>
            <person name="Pangilinan J."/>
            <person name="LaButti K."/>
            <person name="Riley R."/>
            <person name="Lipzen A."/>
            <person name="Clum A."/>
            <person name="Drula E."/>
            <person name="Henrissat B."/>
            <person name="Kohler A."/>
            <person name="Grigoriev I.V."/>
            <person name="Martin F.M."/>
            <person name="Hacquard S."/>
        </authorList>
    </citation>
    <scope>NUCLEOTIDE SEQUENCE</scope>
    <source>
        <strain evidence="14">MPI-SDFR-AT-0117</strain>
    </source>
</reference>
<keyword evidence="8" id="KW-0325">Glycoprotein</keyword>
<dbReference type="GO" id="GO:0016052">
    <property type="term" value="P:carbohydrate catabolic process"/>
    <property type="evidence" value="ECO:0007669"/>
    <property type="project" value="InterPro"/>
</dbReference>
<keyword evidence="6 10" id="KW-0378">Hydrolase</keyword>
<protein>
    <recommendedName>
        <fullName evidence="4 10">Mannan endo-1,6-alpha-mannosidase</fullName>
        <ecNumber evidence="4 10">3.2.1.101</ecNumber>
    </recommendedName>
</protein>
<evidence type="ECO:0000256" key="4">
    <source>
        <dbReference type="ARBA" id="ARBA00012350"/>
    </source>
</evidence>
<evidence type="ECO:0000313" key="14">
    <source>
        <dbReference type="EMBL" id="KAH6693439.1"/>
    </source>
</evidence>
<evidence type="ECO:0000256" key="7">
    <source>
        <dbReference type="ARBA" id="ARBA00023136"/>
    </source>
</evidence>
<evidence type="ECO:0000256" key="13">
    <source>
        <dbReference type="SAM" id="SignalP"/>
    </source>
</evidence>
<dbReference type="SUPFAM" id="SSF48208">
    <property type="entry name" value="Six-hairpin glycosidases"/>
    <property type="match status" value="1"/>
</dbReference>
<comment type="caution">
    <text evidence="14">The sequence shown here is derived from an EMBL/GenBank/DDBJ whole genome shotgun (WGS) entry which is preliminary data.</text>
</comment>
<dbReference type="InterPro" id="IPR005198">
    <property type="entry name" value="Glyco_hydro_76"/>
</dbReference>
<organism evidence="14 15">
    <name type="scientific">Plectosphaerella plurivora</name>
    <dbReference type="NCBI Taxonomy" id="936078"/>
    <lineage>
        <taxon>Eukaryota</taxon>
        <taxon>Fungi</taxon>
        <taxon>Dikarya</taxon>
        <taxon>Ascomycota</taxon>
        <taxon>Pezizomycotina</taxon>
        <taxon>Sordariomycetes</taxon>
        <taxon>Hypocreomycetidae</taxon>
        <taxon>Glomerellales</taxon>
        <taxon>Plectosphaerellaceae</taxon>
        <taxon>Plectosphaerella</taxon>
    </lineage>
</organism>
<evidence type="ECO:0000256" key="10">
    <source>
        <dbReference type="PIRNR" id="PIRNR016302"/>
    </source>
</evidence>
<dbReference type="PANTHER" id="PTHR12145">
    <property type="entry name" value="MANNAN ENDO-1,6-ALPHA-MANNOSIDASE DCW1"/>
    <property type="match status" value="1"/>
</dbReference>
<comment type="catalytic activity">
    <reaction evidence="1 10">
        <text>Random hydrolysis of (1-&gt;6)-alpha-D-mannosidic linkages in unbranched (1-&gt;6)-mannans.</text>
        <dbReference type="EC" id="3.2.1.101"/>
    </reaction>
</comment>
<comment type="subcellular location">
    <subcellularLocation>
        <location evidence="2">Endomembrane system</location>
    </subcellularLocation>
</comment>
<evidence type="ECO:0000256" key="2">
    <source>
        <dbReference type="ARBA" id="ARBA00004308"/>
    </source>
</evidence>
<evidence type="ECO:0000256" key="9">
    <source>
        <dbReference type="ARBA" id="ARBA00023295"/>
    </source>
</evidence>
<evidence type="ECO:0000256" key="12">
    <source>
        <dbReference type="SAM" id="Phobius"/>
    </source>
</evidence>
<evidence type="ECO:0000256" key="5">
    <source>
        <dbReference type="ARBA" id="ARBA00022729"/>
    </source>
</evidence>
<dbReference type="Proteomes" id="UP000770015">
    <property type="component" value="Unassembled WGS sequence"/>
</dbReference>
<dbReference type="FunFam" id="1.50.10.20:FF:000006">
    <property type="entry name" value="Mannan endo-1,6-alpha-mannosidase"/>
    <property type="match status" value="1"/>
</dbReference>
<comment type="similarity">
    <text evidence="3 10">Belongs to the glycosyl hydrolase 76 family.</text>
</comment>
<dbReference type="EC" id="3.2.1.101" evidence="4 10"/>